<dbReference type="InterPro" id="IPR036514">
    <property type="entry name" value="SGNH_hydro_sf"/>
</dbReference>
<feature type="region of interest" description="Disordered" evidence="1">
    <location>
        <begin position="250"/>
        <end position="343"/>
    </location>
</feature>
<proteinExistence type="predicted"/>
<reference evidence="2" key="1">
    <citation type="submission" date="2020-05" db="EMBL/GenBank/DDBJ databases">
        <authorList>
            <person name="Chiriac C."/>
            <person name="Salcher M."/>
            <person name="Ghai R."/>
            <person name="Kavagutti S V."/>
        </authorList>
    </citation>
    <scope>NUCLEOTIDE SEQUENCE</scope>
</reference>
<dbReference type="EMBL" id="CAFBLP010000017">
    <property type="protein sequence ID" value="CAB4872514.1"/>
    <property type="molecule type" value="Genomic_DNA"/>
</dbReference>
<dbReference type="PROSITE" id="PS51257">
    <property type="entry name" value="PROKAR_LIPOPROTEIN"/>
    <property type="match status" value="1"/>
</dbReference>
<dbReference type="SUPFAM" id="SSF52266">
    <property type="entry name" value="SGNH hydrolase"/>
    <property type="match status" value="1"/>
</dbReference>
<evidence type="ECO:0000256" key="1">
    <source>
        <dbReference type="SAM" id="MobiDB-lite"/>
    </source>
</evidence>
<name>A0A6J7DVB7_9ZZZZ</name>
<gene>
    <name evidence="2" type="ORF">UFOPK3376_00915</name>
</gene>
<dbReference type="AlphaFoldDB" id="A0A6J7DVB7"/>
<evidence type="ECO:0000313" key="2">
    <source>
        <dbReference type="EMBL" id="CAB4872514.1"/>
    </source>
</evidence>
<sequence>MTAARRHGALGVAAAVAVAVASLAGCTRHALTEADAPVPLTVSGVGALPDALGLAPLVPSVVTISLPNNASGPVGSATSGNRVILIGDSIMSSISQRYGAQACTALVPRGWQVEVDAETGRFIEFGNKVLDGRLSADWDAAVVLLGNNYLGDKQSYQAQLHLLLTRLAPRPTVLLTTTVFRPMQLDVNNIIIAEGSLFPNVIVVDWAAITEDGALTGADNLHLTESGRRMMANTIALMLGAVPGEGKCLTTDFQDDSMGAPTGSNGSTNTVPDKTTTATTSTSKPTSSSTVKPATTTTSSKPAPTTTTAKPTPTTKPTVTTPTTAAPVTTVRAPVTIPPPTKP</sequence>
<dbReference type="Gene3D" id="3.40.50.1110">
    <property type="entry name" value="SGNH hydrolase"/>
    <property type="match status" value="1"/>
</dbReference>
<accession>A0A6J7DVB7</accession>
<feature type="compositionally biased region" description="Low complexity" evidence="1">
    <location>
        <begin position="270"/>
        <end position="335"/>
    </location>
</feature>
<organism evidence="2">
    <name type="scientific">freshwater metagenome</name>
    <dbReference type="NCBI Taxonomy" id="449393"/>
    <lineage>
        <taxon>unclassified sequences</taxon>
        <taxon>metagenomes</taxon>
        <taxon>ecological metagenomes</taxon>
    </lineage>
</organism>
<protein>
    <submittedName>
        <fullName evidence="2">Unannotated protein</fullName>
    </submittedName>
</protein>